<feature type="compositionally biased region" description="Basic residues" evidence="2">
    <location>
        <begin position="313"/>
        <end position="324"/>
    </location>
</feature>
<dbReference type="AlphaFoldDB" id="A0A1V2DR09"/>
<dbReference type="Pfam" id="PF00581">
    <property type="entry name" value="Rhodanese"/>
    <property type="match status" value="1"/>
</dbReference>
<dbReference type="Gene3D" id="3.30.70.100">
    <property type="match status" value="1"/>
</dbReference>
<feature type="domain" description="Rhodanese" evidence="3">
    <location>
        <begin position="124"/>
        <end position="218"/>
    </location>
</feature>
<gene>
    <name evidence="1" type="primary">trhO</name>
    <name evidence="4" type="ORF">BTO32_10365</name>
</gene>
<accession>A0A1V2DR09</accession>
<keyword evidence="5" id="KW-1185">Reference proteome</keyword>
<evidence type="ECO:0000256" key="1">
    <source>
        <dbReference type="HAMAP-Rule" id="MF_00469"/>
    </source>
</evidence>
<evidence type="ECO:0000259" key="3">
    <source>
        <dbReference type="PROSITE" id="PS50206"/>
    </source>
</evidence>
<dbReference type="Proteomes" id="UP000189339">
    <property type="component" value="Unassembled WGS sequence"/>
</dbReference>
<dbReference type="GO" id="GO:0006400">
    <property type="term" value="P:tRNA modification"/>
    <property type="evidence" value="ECO:0007669"/>
    <property type="project" value="UniProtKB-UniRule"/>
</dbReference>
<dbReference type="Gene3D" id="3.40.250.10">
    <property type="entry name" value="Rhodanese-like domain"/>
    <property type="match status" value="1"/>
</dbReference>
<dbReference type="InterPro" id="IPR001763">
    <property type="entry name" value="Rhodanese-like_dom"/>
</dbReference>
<keyword evidence="1" id="KW-0560">Oxidoreductase</keyword>
<dbReference type="InterPro" id="IPR036873">
    <property type="entry name" value="Rhodanese-like_dom_sf"/>
</dbReference>
<evidence type="ECO:0000256" key="2">
    <source>
        <dbReference type="SAM" id="MobiDB-lite"/>
    </source>
</evidence>
<keyword evidence="1" id="KW-0819">tRNA processing</keyword>
<dbReference type="PANTHER" id="PTHR43268">
    <property type="entry name" value="THIOSULFATE SULFURTRANSFERASE/RHODANESE-LIKE DOMAIN-CONTAINING PROTEIN 2"/>
    <property type="match status" value="1"/>
</dbReference>
<dbReference type="NCBIfam" id="NF001136">
    <property type="entry name" value="PRK00142.1-4"/>
    <property type="match status" value="1"/>
</dbReference>
<evidence type="ECO:0000313" key="4">
    <source>
        <dbReference type="EMBL" id="ONF43092.1"/>
    </source>
</evidence>
<reference evidence="4 5" key="1">
    <citation type="submission" date="2016-12" db="EMBL/GenBank/DDBJ databases">
        <title>Marinobacter lutaoensis whole genome sequencing.</title>
        <authorList>
            <person name="Verma A."/>
            <person name="Krishnamurthi S."/>
        </authorList>
    </citation>
    <scope>NUCLEOTIDE SEQUENCE [LARGE SCALE GENOMIC DNA]</scope>
    <source>
        <strain evidence="4 5">T5054</strain>
    </source>
</reference>
<proteinExistence type="inferred from homology"/>
<evidence type="ECO:0000313" key="5">
    <source>
        <dbReference type="Proteomes" id="UP000189339"/>
    </source>
</evidence>
<dbReference type="PANTHER" id="PTHR43268:SF3">
    <property type="entry name" value="RHODANESE-LIKE DOMAIN-CONTAINING PROTEIN 7-RELATED"/>
    <property type="match status" value="1"/>
</dbReference>
<comment type="catalytic activity">
    <reaction evidence="1">
        <text>uridine(34) in tRNA + AH2 + O2 = 5-hydroxyuridine(34) in tRNA + A + H2O</text>
        <dbReference type="Rhea" id="RHEA:64224"/>
        <dbReference type="Rhea" id="RHEA-COMP:11727"/>
        <dbReference type="Rhea" id="RHEA-COMP:13381"/>
        <dbReference type="ChEBI" id="CHEBI:13193"/>
        <dbReference type="ChEBI" id="CHEBI:15377"/>
        <dbReference type="ChEBI" id="CHEBI:15379"/>
        <dbReference type="ChEBI" id="CHEBI:17499"/>
        <dbReference type="ChEBI" id="CHEBI:65315"/>
        <dbReference type="ChEBI" id="CHEBI:136877"/>
    </reaction>
</comment>
<organism evidence="4 5">
    <name type="scientific">Marinobacter lutaoensis</name>
    <dbReference type="NCBI Taxonomy" id="135739"/>
    <lineage>
        <taxon>Bacteria</taxon>
        <taxon>Pseudomonadati</taxon>
        <taxon>Pseudomonadota</taxon>
        <taxon>Gammaproteobacteria</taxon>
        <taxon>Pseudomonadales</taxon>
        <taxon>Marinobacteraceae</taxon>
        <taxon>Marinobacter</taxon>
    </lineage>
</organism>
<dbReference type="PROSITE" id="PS50206">
    <property type="entry name" value="RHODANESE_3"/>
    <property type="match status" value="1"/>
</dbReference>
<dbReference type="HAMAP" id="MF_00469">
    <property type="entry name" value="TrhO"/>
    <property type="match status" value="1"/>
</dbReference>
<dbReference type="InterPro" id="IPR040503">
    <property type="entry name" value="TRHO_N"/>
</dbReference>
<feature type="region of interest" description="Disordered" evidence="2">
    <location>
        <begin position="294"/>
        <end position="339"/>
    </location>
</feature>
<comment type="similarity">
    <text evidence="1">Belongs to the TrhO family.</text>
</comment>
<dbReference type="SUPFAM" id="SSF52821">
    <property type="entry name" value="Rhodanese/Cell cycle control phosphatase"/>
    <property type="match status" value="1"/>
</dbReference>
<dbReference type="CDD" id="cd01518">
    <property type="entry name" value="RHOD_YceA"/>
    <property type="match status" value="1"/>
</dbReference>
<comment type="function">
    <text evidence="1">Catalyzes oxygen-dependent 5-hydroxyuridine (ho5U) modification at position 34 in tRNAs.</text>
</comment>
<dbReference type="Pfam" id="PF17773">
    <property type="entry name" value="UPF0176_N"/>
    <property type="match status" value="1"/>
</dbReference>
<name>A0A1V2DR09_9GAMM</name>
<dbReference type="GO" id="GO:0016705">
    <property type="term" value="F:oxidoreductase activity, acting on paired donors, with incorporation or reduction of molecular oxygen"/>
    <property type="evidence" value="ECO:0007669"/>
    <property type="project" value="UniProtKB-UniRule"/>
</dbReference>
<sequence length="339" mass="38551">MSENTVVCALYTFAVLNDFRTLRQPLLDLMQGNGVRGTLLLAREGINGTIAGPRDGIDAVKAWLADDGRFDGIDYKESLADIQPFKRTKVKLKNEIVTLGVAGIDPRHVVGTYVEPSDWNDLISDPEVLVIDTRNRYEVDVGTFRNAVSPDTDSFREFPEYVQRNLDPARHRKVAMFCTGGIRCEKSTAYLKSRGFEEVYHLRGGILNYLETVPESQSLWQGECFVFDDRVTVNHRLARGNYDLCHACRRPITEADKQRPEYERGVSCHRCIDDLSEARKARFRERERQMRLARARGEAHVGGEAARAIAERKARKQAQRKAQARRSQAGEPARTREDH</sequence>
<dbReference type="SMART" id="SM00450">
    <property type="entry name" value="RHOD"/>
    <property type="match status" value="1"/>
</dbReference>
<dbReference type="RefSeq" id="WP_076724570.1">
    <property type="nucleotide sequence ID" value="NZ_MSCW01000007.1"/>
</dbReference>
<dbReference type="EMBL" id="MSCW01000007">
    <property type="protein sequence ID" value="ONF43092.1"/>
    <property type="molecule type" value="Genomic_DNA"/>
</dbReference>
<protein>
    <recommendedName>
        <fullName evidence="1">tRNA uridine(34) hydroxylase</fullName>
        <ecNumber evidence="1">1.14.-.-</ecNumber>
    </recommendedName>
    <alternativeName>
        <fullName evidence="1">tRNA hydroxylation protein O</fullName>
    </alternativeName>
</protein>
<dbReference type="STRING" id="135739.BTO32_10365"/>
<comment type="caution">
    <text evidence="4">The sequence shown here is derived from an EMBL/GenBank/DDBJ whole genome shotgun (WGS) entry which is preliminary data.</text>
</comment>
<dbReference type="EC" id="1.14.-.-" evidence="1"/>
<dbReference type="OrthoDB" id="9778326at2"/>
<dbReference type="InterPro" id="IPR020936">
    <property type="entry name" value="TrhO"/>
</dbReference>